<evidence type="ECO:0000256" key="1">
    <source>
        <dbReference type="SAM" id="Coils"/>
    </source>
</evidence>
<reference evidence="3" key="1">
    <citation type="submission" date="2020-06" db="EMBL/GenBank/DDBJ databases">
        <authorList>
            <consortium name="Wellcome Sanger Institute Data Sharing"/>
        </authorList>
    </citation>
    <scope>NUCLEOTIDE SEQUENCE [LARGE SCALE GENOMIC DNA]</scope>
</reference>
<reference evidence="3" key="3">
    <citation type="submission" date="2025-09" db="UniProtKB">
        <authorList>
            <consortium name="Ensembl"/>
        </authorList>
    </citation>
    <scope>IDENTIFICATION</scope>
</reference>
<feature type="compositionally biased region" description="Polar residues" evidence="2">
    <location>
        <begin position="773"/>
        <end position="782"/>
    </location>
</feature>
<protein>
    <submittedName>
        <fullName evidence="3">Coiled-coil domain-containing protein 158-like</fullName>
    </submittedName>
</protein>
<organism evidence="3 4">
    <name type="scientific">Gouania willdenowi</name>
    <name type="common">Blunt-snouted clingfish</name>
    <name type="synonym">Lepadogaster willdenowi</name>
    <dbReference type="NCBI Taxonomy" id="441366"/>
    <lineage>
        <taxon>Eukaryota</taxon>
        <taxon>Metazoa</taxon>
        <taxon>Chordata</taxon>
        <taxon>Craniata</taxon>
        <taxon>Vertebrata</taxon>
        <taxon>Euteleostomi</taxon>
        <taxon>Actinopterygii</taxon>
        <taxon>Neopterygii</taxon>
        <taxon>Teleostei</taxon>
        <taxon>Neoteleostei</taxon>
        <taxon>Acanthomorphata</taxon>
        <taxon>Ovalentaria</taxon>
        <taxon>Blenniimorphae</taxon>
        <taxon>Blenniiformes</taxon>
        <taxon>Gobiesocoidei</taxon>
        <taxon>Gobiesocidae</taxon>
        <taxon>Gobiesocinae</taxon>
        <taxon>Gouania</taxon>
    </lineage>
</organism>
<dbReference type="Pfam" id="PF15921">
    <property type="entry name" value="CCDC158"/>
    <property type="match status" value="1"/>
</dbReference>
<dbReference type="PANTHER" id="PTHR47615">
    <property type="entry name" value="COILED-COIL DOMAIN-CONTAINING PROTEIN 158"/>
    <property type="match status" value="1"/>
</dbReference>
<dbReference type="Proteomes" id="UP000694680">
    <property type="component" value="Chromosome 9"/>
</dbReference>
<feature type="compositionally biased region" description="Basic residues" evidence="2">
    <location>
        <begin position="783"/>
        <end position="792"/>
    </location>
</feature>
<gene>
    <name evidence="3" type="primary">LOC114469274</name>
</gene>
<feature type="coiled-coil region" evidence="1">
    <location>
        <begin position="203"/>
        <end position="240"/>
    </location>
</feature>
<dbReference type="InterPro" id="IPR031809">
    <property type="entry name" value="CCDC158"/>
</dbReference>
<proteinExistence type="predicted"/>
<keyword evidence="1" id="KW-0175">Coiled coil</keyword>
<feature type="compositionally biased region" description="Basic and acidic residues" evidence="2">
    <location>
        <begin position="817"/>
        <end position="847"/>
    </location>
</feature>
<reference evidence="3" key="2">
    <citation type="submission" date="2025-08" db="UniProtKB">
        <authorList>
            <consortium name="Ensembl"/>
        </authorList>
    </citation>
    <scope>IDENTIFICATION</scope>
</reference>
<evidence type="ECO:0000313" key="4">
    <source>
        <dbReference type="Proteomes" id="UP000694680"/>
    </source>
</evidence>
<feature type="coiled-coil region" evidence="1">
    <location>
        <begin position="504"/>
        <end position="700"/>
    </location>
</feature>
<feature type="region of interest" description="Disordered" evidence="2">
    <location>
        <begin position="748"/>
        <end position="868"/>
    </location>
</feature>
<feature type="coiled-coil region" evidence="1">
    <location>
        <begin position="350"/>
        <end position="398"/>
    </location>
</feature>
<name>A0A8C5HMQ6_GOUWI</name>
<sequence length="914" mass="105456">MFLDFADTPPSEIYKEQHQSGVFITKMEAMSLSCEAPNHDLSTYGALRYDFLKGTSHHLRFNSLTLDELSEELERRTKQTQRLQEEVDNETRGALKRFGCVSATNSSPESSCHYYQGFPASRHQQDMINPLLGVDAVNQECSEKGISSPTNETAESSINVHLRHCSDLQLNKVAPSPQALMMDFQNRLHDVQMEKDKLLDLRVNDSKNHVDQMEKMLSILEELQNVRRSSQQTLQETQDETSALNRNITNHSSNDVGLQSVAGNSLHFNNETETLQEIILSTKEKLQSNENNEQNIQERMQSLITDVGQEMGVLCDNLSSFKDTGCSLSVKLELLKILAERQTSLHQQHIRELETRVVSYKDKLSGMEQQLSVVQIQLNRAKTERDQSLQEAQEFQTQLGQLQRCCEERQPELQDQVKVLKGQLELTREQLHKAGKEREQTVELLREKEEETKQCQSLQAERETLTLMLNDKEKMIGVLRLEMENNVQMTLKHRLTINSVQKENSLIISQLNQHKLEIQQLRAELDEQNSHTQASVTEQTRCIHEQTVEKQQLETMLELQKMQLNTLTKKHTELQRAHSCEIEEHRSALIKLQTELRSAHDELEQIRSTQGTRQVADGHALQVALDLQEEITARREQVDSMQSRIQLLKENVEKLHQEKIYQTSRAHRKQQELLYVREEKKQFASELEALRSKDQQLRERICELETLLHKISESFTHCQEFMQLQEQEYFRLKLQHALNLKEFQGQPVQSASNSFPSDVDSMTPPPLTPPLSVSAQQDSNSQIKHRVGAHSKRQCESPVSALRAPGKDQQCLTSENCRPHTDHSSYRRRSAPERERIVTFCERDETRRRRKTGSRTTHSNRPALRRSISERSHFLSSHLLSPGRKSPVYCLLTSDPTSQVFSCFPVFRICISNI</sequence>
<accession>A0A8C5HMQ6</accession>
<keyword evidence="4" id="KW-1185">Reference proteome</keyword>
<dbReference type="AlphaFoldDB" id="A0A8C5HMQ6"/>
<evidence type="ECO:0000313" key="3">
    <source>
        <dbReference type="Ensembl" id="ENSGWIP00000047962.1"/>
    </source>
</evidence>
<feature type="coiled-coil region" evidence="1">
    <location>
        <begin position="431"/>
        <end position="475"/>
    </location>
</feature>
<dbReference type="Ensembl" id="ENSGWIT00000051877.1">
    <property type="protein sequence ID" value="ENSGWIP00000047962.1"/>
    <property type="gene ID" value="ENSGWIG00000023563.1"/>
</dbReference>
<dbReference type="PANTHER" id="PTHR47615:SF1">
    <property type="entry name" value="COILED-COIL DOMAIN-CONTAINING PROTEIN 158"/>
    <property type="match status" value="1"/>
</dbReference>
<evidence type="ECO:0000256" key="2">
    <source>
        <dbReference type="SAM" id="MobiDB-lite"/>
    </source>
</evidence>